<organism evidence="1">
    <name type="scientific">freshwater metagenome</name>
    <dbReference type="NCBI Taxonomy" id="449393"/>
    <lineage>
        <taxon>unclassified sequences</taxon>
        <taxon>metagenomes</taxon>
        <taxon>ecological metagenomes</taxon>
    </lineage>
</organism>
<name>A0A6J7EEP9_9ZZZZ</name>
<dbReference type="EMBL" id="CAFBLP010000037">
    <property type="protein sequence ID" value="CAB4881732.1"/>
    <property type="molecule type" value="Genomic_DNA"/>
</dbReference>
<reference evidence="1" key="1">
    <citation type="submission" date="2020-05" db="EMBL/GenBank/DDBJ databases">
        <authorList>
            <person name="Chiriac C."/>
            <person name="Salcher M."/>
            <person name="Ghai R."/>
            <person name="Kavagutti S V."/>
        </authorList>
    </citation>
    <scope>NUCLEOTIDE SEQUENCE</scope>
</reference>
<evidence type="ECO:0000313" key="1">
    <source>
        <dbReference type="EMBL" id="CAB4881732.1"/>
    </source>
</evidence>
<proteinExistence type="predicted"/>
<dbReference type="AlphaFoldDB" id="A0A6J7EEP9"/>
<protein>
    <submittedName>
        <fullName evidence="1">Unannotated protein</fullName>
    </submittedName>
</protein>
<gene>
    <name evidence="1" type="ORF">UFOPK3376_01600</name>
</gene>
<accession>A0A6J7EEP9</accession>
<sequence>MVALERSREAGNGSAPTPTVDVLARLAQALAMDARDLFAAALRPAGRHTLLVVEDHERSPLDHARAAAPTVGTWVWAGTSRALTTASARGNHSINLRRNANEAYEPAVIAASLRHELQALGSELGGRQVGLVFADTSAVMSTLDDPGTIISFEHSWGHVVSRATASIGAHAACNVCVYELSALRALPDPVGATLDLIRSHDSIWSARHTTVTRAGPGARRILEQLRPSGIAATEWRTTVGRLIDDLAIAA</sequence>